<feature type="region of interest" description="Disordered" evidence="1">
    <location>
        <begin position="366"/>
        <end position="402"/>
    </location>
</feature>
<dbReference type="Proteomes" id="UP001220256">
    <property type="component" value="Unassembled WGS sequence"/>
</dbReference>
<gene>
    <name evidence="3" type="ORF">N7505_007547</name>
</gene>
<accession>A0ABQ8WDX5</accession>
<reference evidence="3 4" key="1">
    <citation type="journal article" date="2023" name="IMA Fungus">
        <title>Comparative genomic study of the Penicillium genus elucidates a diverse pangenome and 15 lateral gene transfer events.</title>
        <authorList>
            <person name="Petersen C."/>
            <person name="Sorensen T."/>
            <person name="Nielsen M.R."/>
            <person name="Sondergaard T.E."/>
            <person name="Sorensen J.L."/>
            <person name="Fitzpatrick D.A."/>
            <person name="Frisvad J.C."/>
            <person name="Nielsen K.L."/>
        </authorList>
    </citation>
    <scope>NUCLEOTIDE SEQUENCE [LARGE SCALE GENOMIC DNA]</scope>
    <source>
        <strain evidence="3 4">IBT 3361</strain>
    </source>
</reference>
<evidence type="ECO:0000313" key="3">
    <source>
        <dbReference type="EMBL" id="KAJ5264754.1"/>
    </source>
</evidence>
<dbReference type="InterPro" id="IPR024391">
    <property type="entry name" value="LDB19_N"/>
</dbReference>
<name>A0ABQ8WDX5_PENCH</name>
<evidence type="ECO:0000259" key="2">
    <source>
        <dbReference type="Pfam" id="PF13002"/>
    </source>
</evidence>
<dbReference type="EMBL" id="JAPVEB010000004">
    <property type="protein sequence ID" value="KAJ5264754.1"/>
    <property type="molecule type" value="Genomic_DNA"/>
</dbReference>
<evidence type="ECO:0000313" key="4">
    <source>
        <dbReference type="Proteomes" id="UP001220256"/>
    </source>
</evidence>
<dbReference type="Pfam" id="PF13002">
    <property type="entry name" value="LDB19"/>
    <property type="match status" value="1"/>
</dbReference>
<comment type="caution">
    <text evidence="3">The sequence shown here is derived from an EMBL/GenBank/DDBJ whole genome shotgun (WGS) entry which is preliminary data.</text>
</comment>
<sequence>MDDMMFQHRDNSGIGRWKVGLVGCFSKDRPNKPCPASPSTQLDILLGSPLVCYGAPANSTGALLSGRLRIAITESNRPVVLRKLSLSLVFELTTKNPVSRRCRACATSTEELNRWDFLTQPQLEIESRDHHFNYLIPGHLPASCIGSLGQVIYFLQACAESITGEVFVLKVPVKVSRDRGLGIDKTSIRTFPPTSLTLQLVRPSVVDLVGKLPLKVLLSGVLNKSGNTLIRWRLMKLTWRIEEHQKMASRACKMHICKTPNEGNCAIRQKTRVIGKNELISGWKVNFDSAGGDIGIQLDASINPTANALCDAEGYDGLGVKHDLVIELVTTEDFSINRKNKFVTQYCATHVLRSCFKLCITERSGHRTSSHADMPPVYEDVPARPPVYSTGDGVTNESSCLL</sequence>
<feature type="compositionally biased region" description="Polar residues" evidence="1">
    <location>
        <begin position="392"/>
        <end position="402"/>
    </location>
</feature>
<feature type="domain" description="LDB19 N-terminal" evidence="2">
    <location>
        <begin position="85"/>
        <end position="256"/>
    </location>
</feature>
<organism evidence="3 4">
    <name type="scientific">Penicillium chrysogenum</name>
    <name type="common">Penicillium notatum</name>
    <dbReference type="NCBI Taxonomy" id="5076"/>
    <lineage>
        <taxon>Eukaryota</taxon>
        <taxon>Fungi</taxon>
        <taxon>Dikarya</taxon>
        <taxon>Ascomycota</taxon>
        <taxon>Pezizomycotina</taxon>
        <taxon>Eurotiomycetes</taxon>
        <taxon>Eurotiomycetidae</taxon>
        <taxon>Eurotiales</taxon>
        <taxon>Aspergillaceae</taxon>
        <taxon>Penicillium</taxon>
        <taxon>Penicillium chrysogenum species complex</taxon>
    </lineage>
</organism>
<evidence type="ECO:0000256" key="1">
    <source>
        <dbReference type="SAM" id="MobiDB-lite"/>
    </source>
</evidence>
<proteinExistence type="predicted"/>
<protein>
    <recommendedName>
        <fullName evidence="2">LDB19 N-terminal domain-containing protein</fullName>
    </recommendedName>
</protein>
<keyword evidence="4" id="KW-1185">Reference proteome</keyword>